<dbReference type="EMBL" id="HBUF01433528">
    <property type="protein sequence ID" value="CAG6742224.1"/>
    <property type="molecule type" value="Transcribed_RNA"/>
</dbReference>
<evidence type="ECO:0000313" key="1">
    <source>
        <dbReference type="EMBL" id="CAG6742226.1"/>
    </source>
</evidence>
<reference evidence="1" key="1">
    <citation type="submission" date="2021-05" db="EMBL/GenBank/DDBJ databases">
        <authorList>
            <person name="Alioto T."/>
            <person name="Alioto T."/>
            <person name="Gomez Garrido J."/>
        </authorList>
    </citation>
    <scope>NUCLEOTIDE SEQUENCE</scope>
</reference>
<sequence length="104" mass="11101">MSVTAPSGLIIVRELCHSYRTSTNVHPPSSTTVPRPLIVPTCSARSSAPVRRVPETPGWVICIRVVASVNPVNPHIVIIEALVVTKRDNLCANVPAVSTVLSVK</sequence>
<name>A0A8D9E6D9_9HEMI</name>
<dbReference type="AlphaFoldDB" id="A0A8D9E6D9"/>
<dbReference type="EMBL" id="HBUF01433529">
    <property type="protein sequence ID" value="CAG6742226.1"/>
    <property type="molecule type" value="Transcribed_RNA"/>
</dbReference>
<organism evidence="1">
    <name type="scientific">Cacopsylla melanoneura</name>
    <dbReference type="NCBI Taxonomy" id="428564"/>
    <lineage>
        <taxon>Eukaryota</taxon>
        <taxon>Metazoa</taxon>
        <taxon>Ecdysozoa</taxon>
        <taxon>Arthropoda</taxon>
        <taxon>Hexapoda</taxon>
        <taxon>Insecta</taxon>
        <taxon>Pterygota</taxon>
        <taxon>Neoptera</taxon>
        <taxon>Paraneoptera</taxon>
        <taxon>Hemiptera</taxon>
        <taxon>Sternorrhyncha</taxon>
        <taxon>Psylloidea</taxon>
        <taxon>Psyllidae</taxon>
        <taxon>Psyllinae</taxon>
        <taxon>Cacopsylla</taxon>
    </lineage>
</organism>
<proteinExistence type="predicted"/>
<protein>
    <submittedName>
        <fullName evidence="1">Uncharacterized protein</fullName>
    </submittedName>
</protein>
<accession>A0A8D9E6D9</accession>